<sequence>MVFEIVVNCILLLIKYNTIMSVSPNYFSTLPEALLDHIFEFANDGPIKLAFDAKKDTFVEKINKNFTLLKKAVQFKIDNPPYWDVDDPNFDFEIGTTELDIIENLTFKYPLKLRLREGCRDQFFTNEGYLELMFSFSKSFNGYKTTKCEIALPMYYHRTIGRACAHYKNQCKKKLSKKDFYHSKYMYKAFKTFKNSEDVVFC</sequence>
<dbReference type="AlphaFoldDB" id="A0A6C0IDL4"/>
<evidence type="ECO:0000313" key="1">
    <source>
        <dbReference type="EMBL" id="QHT91191.1"/>
    </source>
</evidence>
<organism evidence="1">
    <name type="scientific">viral metagenome</name>
    <dbReference type="NCBI Taxonomy" id="1070528"/>
    <lineage>
        <taxon>unclassified sequences</taxon>
        <taxon>metagenomes</taxon>
        <taxon>organismal metagenomes</taxon>
    </lineage>
</organism>
<proteinExistence type="predicted"/>
<accession>A0A6C0IDL4</accession>
<dbReference type="EMBL" id="MN740164">
    <property type="protein sequence ID" value="QHT91191.1"/>
    <property type="molecule type" value="Genomic_DNA"/>
</dbReference>
<reference evidence="1" key="1">
    <citation type="journal article" date="2020" name="Nature">
        <title>Giant virus diversity and host interactions through global metagenomics.</title>
        <authorList>
            <person name="Schulz F."/>
            <person name="Roux S."/>
            <person name="Paez-Espino D."/>
            <person name="Jungbluth S."/>
            <person name="Walsh D.A."/>
            <person name="Denef V.J."/>
            <person name="McMahon K.D."/>
            <person name="Konstantinidis K.T."/>
            <person name="Eloe-Fadrosh E.A."/>
            <person name="Kyrpides N.C."/>
            <person name="Woyke T."/>
        </authorList>
    </citation>
    <scope>NUCLEOTIDE SEQUENCE</scope>
    <source>
        <strain evidence="1">GVMAG-M-3300023184-72</strain>
    </source>
</reference>
<protein>
    <submittedName>
        <fullName evidence="1">Uncharacterized protein</fullName>
    </submittedName>
</protein>
<name>A0A6C0IDL4_9ZZZZ</name>